<name>A0ABQ6JB85_9ACTN</name>
<organism evidence="3 4">
    <name type="scientific">Angustibacter aerolatus</name>
    <dbReference type="NCBI Taxonomy" id="1162965"/>
    <lineage>
        <taxon>Bacteria</taxon>
        <taxon>Bacillati</taxon>
        <taxon>Actinomycetota</taxon>
        <taxon>Actinomycetes</taxon>
        <taxon>Kineosporiales</taxon>
        <taxon>Kineosporiaceae</taxon>
    </lineage>
</organism>
<evidence type="ECO:0000313" key="3">
    <source>
        <dbReference type="EMBL" id="GMA85440.1"/>
    </source>
</evidence>
<protein>
    <recommendedName>
        <fullName evidence="2">Bacterial DNA polymerase III alpha subunit NTPase domain-containing protein</fullName>
    </recommendedName>
</protein>
<dbReference type="InterPro" id="IPR011708">
    <property type="entry name" value="DNA_pol3_alpha_NTPase_dom"/>
</dbReference>
<feature type="region of interest" description="Disordered" evidence="1">
    <location>
        <begin position="119"/>
        <end position="153"/>
    </location>
</feature>
<dbReference type="InterPro" id="IPR004805">
    <property type="entry name" value="DnaE2/DnaE/PolC"/>
</dbReference>
<gene>
    <name evidence="3" type="ORF">GCM10025868_06900</name>
</gene>
<dbReference type="PANTHER" id="PTHR32294:SF0">
    <property type="entry name" value="DNA POLYMERASE III SUBUNIT ALPHA"/>
    <property type="match status" value="1"/>
</dbReference>
<comment type="caution">
    <text evidence="3">The sequence shown here is derived from an EMBL/GenBank/DDBJ whole genome shotgun (WGS) entry which is preliminary data.</text>
</comment>
<feature type="compositionally biased region" description="Low complexity" evidence="1">
    <location>
        <begin position="121"/>
        <end position="153"/>
    </location>
</feature>
<keyword evidence="4" id="KW-1185">Reference proteome</keyword>
<feature type="compositionally biased region" description="Gly residues" evidence="1">
    <location>
        <begin position="78"/>
        <end position="88"/>
    </location>
</feature>
<dbReference type="Proteomes" id="UP001157017">
    <property type="component" value="Unassembled WGS sequence"/>
</dbReference>
<sequence length="153" mass="16149">MHLPEPSVLDLRPGDDPMQVLRERCTAAIGSRYAGASDARLTQVRDRLDVELDYVRQARLPDVLPHRRPGVRPDPRHGGAGRGPGSGAGSLVNHLLGISGIEPIEHGLLMERFCSPLRAQRPTSTSTSSPPGAPRSTSGCSSASVASGSPACR</sequence>
<evidence type="ECO:0000313" key="4">
    <source>
        <dbReference type="Proteomes" id="UP001157017"/>
    </source>
</evidence>
<reference evidence="4" key="1">
    <citation type="journal article" date="2019" name="Int. J. Syst. Evol. Microbiol.">
        <title>The Global Catalogue of Microorganisms (GCM) 10K type strain sequencing project: providing services to taxonomists for standard genome sequencing and annotation.</title>
        <authorList>
            <consortium name="The Broad Institute Genomics Platform"/>
            <consortium name="The Broad Institute Genome Sequencing Center for Infectious Disease"/>
            <person name="Wu L."/>
            <person name="Ma J."/>
        </authorList>
    </citation>
    <scope>NUCLEOTIDE SEQUENCE [LARGE SCALE GENOMIC DNA]</scope>
    <source>
        <strain evidence="4">NBRC 108730</strain>
    </source>
</reference>
<proteinExistence type="predicted"/>
<dbReference type="EMBL" id="BSUZ01000001">
    <property type="protein sequence ID" value="GMA85440.1"/>
    <property type="molecule type" value="Genomic_DNA"/>
</dbReference>
<feature type="domain" description="Bacterial DNA polymerase III alpha subunit NTPase" evidence="2">
    <location>
        <begin position="20"/>
        <end position="122"/>
    </location>
</feature>
<dbReference type="PANTHER" id="PTHR32294">
    <property type="entry name" value="DNA POLYMERASE III SUBUNIT ALPHA"/>
    <property type="match status" value="1"/>
</dbReference>
<evidence type="ECO:0000259" key="2">
    <source>
        <dbReference type="Pfam" id="PF07733"/>
    </source>
</evidence>
<dbReference type="Pfam" id="PF07733">
    <property type="entry name" value="DNA_pol3_alpha"/>
    <property type="match status" value="1"/>
</dbReference>
<evidence type="ECO:0000256" key="1">
    <source>
        <dbReference type="SAM" id="MobiDB-lite"/>
    </source>
</evidence>
<feature type="region of interest" description="Disordered" evidence="1">
    <location>
        <begin position="64"/>
        <end position="88"/>
    </location>
</feature>
<accession>A0ABQ6JB85</accession>